<dbReference type="SMART" id="SM00965">
    <property type="entry name" value="STN"/>
    <property type="match status" value="1"/>
</dbReference>
<dbReference type="Pfam" id="PF07715">
    <property type="entry name" value="Plug"/>
    <property type="match status" value="1"/>
</dbReference>
<dbReference type="Proteomes" id="UP000178485">
    <property type="component" value="Chromosome i"/>
</dbReference>
<organism evidence="6 7">
    <name type="scientific">Petrimonas mucosa</name>
    <dbReference type="NCBI Taxonomy" id="1642646"/>
    <lineage>
        <taxon>Bacteria</taxon>
        <taxon>Pseudomonadati</taxon>
        <taxon>Bacteroidota</taxon>
        <taxon>Bacteroidia</taxon>
        <taxon>Bacteroidales</taxon>
        <taxon>Dysgonomonadaceae</taxon>
        <taxon>Petrimonas</taxon>
    </lineage>
</organism>
<evidence type="ECO:0000256" key="1">
    <source>
        <dbReference type="ARBA" id="ARBA00022448"/>
    </source>
</evidence>
<comment type="subcellular location">
    <subcellularLocation>
        <location evidence="4">Cell outer membrane</location>
        <topology evidence="4">Multi-pass membrane protein</topology>
    </subcellularLocation>
</comment>
<sequence length="1135" mass="128738">MQMYYIYKKLHQKNPFLIRMKFTFIFLILGLNLSYALNSYSQSTLLSIHLEDKSMRDILNEIEKNSEFIFIYEDALDLNKKVSINAKNENIRIILDRLFASTDLKYMISDRQIAISKKAKLVQSPAQRDIRITGTVSDNMDDPLPGVTIMIKGSTQGTTTDVNGEYSISVPNDTCVLQFSFIGYTTQEITVGNKRVISVKLLEETVGLDEVTVVAFGVQKKESVIGSVATINPSELKVPSSNLTTSLAGRMAGIISYQRSGEPGQDNADFFVRGITTFGENKNPLILIDGIELTKTDLARLQPDDIASFSVMKDATATALYGARGANGVILVTTKQGKEGPAKISARIENSISQPTSNIKIADPVTYMRLHNEAVLTRDPLGELPYSEEKIENTAAGMNPLIYPAIRWKDMLFKDYTANQRVNLNVSGGGGVARYYVAGSYSIDNGILNVDKRNNFNNNIKSEIYTLRSNINIDLTKTTKMIVQLNGNFDDYSGPIYTGKEMYNMVMHANPVLFPAYYPVDEEHKYVNHIMFGNYDHSYTNPYAEMVRGYREEKRSQMMAHLELKQDLNFLTEGLSVKGLMNITRVSKYDVRRFYNPYYYQIGSYDRVSEKYQLIQTNDNGTEYLNYSEGSKDITSIMYLEGTINYQRTFNKKHNVSGLLVYMLREQSKANAGDIQLSLPSRNVGLSGRLTYSYDNRFFTEFNFGYNGSERFSKEKRFGFFPSAGAAWVVSNENFWEPIKPIVSNLKLRYSYGLVGNDQIGSSRDRFFYLSNVNMNNSYYGATFGTNVDKSLPGISISRYSNPDIGWETSIKSNYALELGLYDKINIIAEYFTEYRKNILMNREAIPTTMGLTAPIRANVGEASGKGIDISLEYQQSWNKDFWTSARGNFTYATSQYEVFEEPQYNEPWRSRVGQSLNQMYGYIAERLFMDDIEAENSPYQEFGSVYGGGDIKYTDVNRDGRITEADKVPIGYPTVPEIVYGFGISLGYKGLDFSLFFQGSANESFWINAAGTSPFQNQTQILQAYADSHWSEENQNMYATWPRLSPNTNLNNVQTSTWFMRDGSFLRLKQAEIGYTIPGNWQKKWHIGNLRLYLSGTNLLTWSKFKLWDVEMAGEGLGYPIQRVFNVGLNFTIN</sequence>
<dbReference type="NCBIfam" id="TIGR04056">
    <property type="entry name" value="OMP_RagA_SusC"/>
    <property type="match status" value="1"/>
</dbReference>
<dbReference type="Pfam" id="PF07660">
    <property type="entry name" value="STN"/>
    <property type="match status" value="1"/>
</dbReference>
<dbReference type="InterPro" id="IPR023997">
    <property type="entry name" value="TonB-dep_OMP_SusC/RagA_CS"/>
</dbReference>
<evidence type="ECO:0000313" key="6">
    <source>
        <dbReference type="EMBL" id="SCM58123.1"/>
    </source>
</evidence>
<evidence type="ECO:0000256" key="3">
    <source>
        <dbReference type="ARBA" id="ARBA00023237"/>
    </source>
</evidence>
<dbReference type="PROSITE" id="PS52016">
    <property type="entry name" value="TONB_DEPENDENT_REC_3"/>
    <property type="match status" value="1"/>
</dbReference>
<comment type="similarity">
    <text evidence="4">Belongs to the TonB-dependent receptor family.</text>
</comment>
<keyword evidence="4" id="KW-0812">Transmembrane</keyword>
<dbReference type="SUPFAM" id="SSF56935">
    <property type="entry name" value="Porins"/>
    <property type="match status" value="1"/>
</dbReference>
<keyword evidence="7" id="KW-1185">Reference proteome</keyword>
<dbReference type="EMBL" id="LT608328">
    <property type="protein sequence ID" value="SCM58123.1"/>
    <property type="molecule type" value="Genomic_DNA"/>
</dbReference>
<dbReference type="FunFam" id="2.60.40.1120:FF:000003">
    <property type="entry name" value="Outer membrane protein Omp121"/>
    <property type="match status" value="1"/>
</dbReference>
<dbReference type="InterPro" id="IPR039426">
    <property type="entry name" value="TonB-dep_rcpt-like"/>
</dbReference>
<keyword evidence="4" id="KW-1134">Transmembrane beta strand</keyword>
<dbReference type="InterPro" id="IPR008969">
    <property type="entry name" value="CarboxyPept-like_regulatory"/>
</dbReference>
<dbReference type="Gene3D" id="3.55.50.30">
    <property type="match status" value="1"/>
</dbReference>
<keyword evidence="1 4" id="KW-0813">Transport</keyword>
<evidence type="ECO:0000313" key="7">
    <source>
        <dbReference type="Proteomes" id="UP000178485"/>
    </source>
</evidence>
<keyword evidence="3 4" id="KW-0998">Cell outer membrane</keyword>
<dbReference type="InterPro" id="IPR012910">
    <property type="entry name" value="Plug_dom"/>
</dbReference>
<accession>A0A1G4G7H7</accession>
<keyword evidence="2 4" id="KW-0472">Membrane</keyword>
<proteinExistence type="inferred from homology"/>
<gene>
    <name evidence="6" type="primary">susC45</name>
    <name evidence="6" type="ORF">ING2E5A_1671</name>
</gene>
<evidence type="ECO:0000259" key="5">
    <source>
        <dbReference type="SMART" id="SM00965"/>
    </source>
</evidence>
<evidence type="ECO:0000256" key="4">
    <source>
        <dbReference type="PROSITE-ProRule" id="PRU01360"/>
    </source>
</evidence>
<dbReference type="Pfam" id="PF13715">
    <property type="entry name" value="CarbopepD_reg_2"/>
    <property type="match status" value="1"/>
</dbReference>
<protein>
    <submittedName>
        <fullName evidence="6">TonB-dependent receptor SusC</fullName>
    </submittedName>
</protein>
<dbReference type="STRING" id="1642646.ING2E5A_1671"/>
<dbReference type="Gene3D" id="2.60.40.1120">
    <property type="entry name" value="Carboxypeptidase-like, regulatory domain"/>
    <property type="match status" value="1"/>
</dbReference>
<dbReference type="NCBIfam" id="TIGR04057">
    <property type="entry name" value="SusC_RagA_signa"/>
    <property type="match status" value="1"/>
</dbReference>
<keyword evidence="6" id="KW-0675">Receptor</keyword>
<dbReference type="InterPro" id="IPR037066">
    <property type="entry name" value="Plug_dom_sf"/>
</dbReference>
<dbReference type="InterPro" id="IPR023996">
    <property type="entry name" value="TonB-dep_OMP_SusC/RagA"/>
</dbReference>
<reference evidence="6 7" key="1">
    <citation type="submission" date="2016-08" db="EMBL/GenBank/DDBJ databases">
        <authorList>
            <person name="Seilhamer J.J."/>
        </authorList>
    </citation>
    <scope>NUCLEOTIDE SEQUENCE [LARGE SCALE GENOMIC DNA]</scope>
    <source>
        <strain evidence="6">ING2-E5A</strain>
    </source>
</reference>
<dbReference type="SUPFAM" id="SSF49464">
    <property type="entry name" value="Carboxypeptidase regulatory domain-like"/>
    <property type="match status" value="1"/>
</dbReference>
<name>A0A1G4G7H7_9BACT</name>
<dbReference type="GO" id="GO:0009279">
    <property type="term" value="C:cell outer membrane"/>
    <property type="evidence" value="ECO:0007669"/>
    <property type="project" value="UniProtKB-SubCell"/>
</dbReference>
<dbReference type="AlphaFoldDB" id="A0A1G4G7H7"/>
<feature type="domain" description="Secretin/TonB short N-terminal" evidence="5">
    <location>
        <begin position="68"/>
        <end position="118"/>
    </location>
</feature>
<dbReference type="KEGG" id="pmuc:ING2E5A_1671"/>
<dbReference type="FunFam" id="2.170.130.10:FF:000003">
    <property type="entry name" value="SusC/RagA family TonB-linked outer membrane protein"/>
    <property type="match status" value="1"/>
</dbReference>
<dbReference type="Gene3D" id="2.170.130.10">
    <property type="entry name" value="TonB-dependent receptor, plug domain"/>
    <property type="match status" value="1"/>
</dbReference>
<dbReference type="InterPro" id="IPR011662">
    <property type="entry name" value="Secretin/TonB_short_N"/>
</dbReference>
<evidence type="ECO:0000256" key="2">
    <source>
        <dbReference type="ARBA" id="ARBA00023136"/>
    </source>
</evidence>